<dbReference type="SUPFAM" id="SSF51246">
    <property type="entry name" value="Rudiment single hybrid motif"/>
    <property type="match status" value="1"/>
</dbReference>
<dbReference type="InterPro" id="IPR011761">
    <property type="entry name" value="ATP-grasp"/>
</dbReference>
<feature type="non-terminal residue" evidence="4">
    <location>
        <position position="1"/>
    </location>
</feature>
<dbReference type="PANTHER" id="PTHR11609">
    <property type="entry name" value="PURINE BIOSYNTHESIS PROTEIN 6/7, PUR6/7"/>
    <property type="match status" value="1"/>
</dbReference>
<dbReference type="InterPro" id="IPR040686">
    <property type="entry name" value="PurK_C"/>
</dbReference>
<dbReference type="InterPro" id="IPR011054">
    <property type="entry name" value="Rudment_hybrid_motif"/>
</dbReference>
<keyword evidence="4" id="KW-0436">Ligase</keyword>
<keyword evidence="1" id="KW-0547">Nucleotide-binding</keyword>
<gene>
    <name evidence="4" type="ORF">MNBD_GAMMA08-35</name>
</gene>
<dbReference type="GO" id="GO:0005829">
    <property type="term" value="C:cytosol"/>
    <property type="evidence" value="ECO:0007669"/>
    <property type="project" value="TreeGrafter"/>
</dbReference>
<dbReference type="AlphaFoldDB" id="A0A3B0XGI5"/>
<sequence>PPAENEHVNGVLHKSIVPARVDEKVAETARQQAIGLANKINYVGVLAVEFFITTDNQLIFNEMAPRPHNSGHYTMDAAVVSQFEQQVRVMCGLPPGDARLTSPVVMVNLLGDLWPVNWQNCMCHPALKLHLYGKHEARPGRKMGHFNLLSNEINNAIQTADEIFNRCK</sequence>
<dbReference type="EMBL" id="UOFH01000256">
    <property type="protein sequence ID" value="VAW63710.1"/>
    <property type="molecule type" value="Genomic_DNA"/>
</dbReference>
<feature type="domain" description="ATP-grasp" evidence="3">
    <location>
        <begin position="18"/>
        <end position="91"/>
    </location>
</feature>
<dbReference type="InterPro" id="IPR003135">
    <property type="entry name" value="ATP-grasp_carboxylate-amine"/>
</dbReference>
<dbReference type="Pfam" id="PF02222">
    <property type="entry name" value="ATP-grasp"/>
    <property type="match status" value="1"/>
</dbReference>
<dbReference type="PROSITE" id="PS50975">
    <property type="entry name" value="ATP_GRASP"/>
    <property type="match status" value="1"/>
</dbReference>
<name>A0A3B0XGI5_9ZZZZ</name>
<evidence type="ECO:0000313" key="4">
    <source>
        <dbReference type="EMBL" id="VAW63710.1"/>
    </source>
</evidence>
<evidence type="ECO:0000256" key="2">
    <source>
        <dbReference type="ARBA" id="ARBA00022840"/>
    </source>
</evidence>
<proteinExistence type="predicted"/>
<keyword evidence="2" id="KW-0067">ATP-binding</keyword>
<organism evidence="4">
    <name type="scientific">hydrothermal vent metagenome</name>
    <dbReference type="NCBI Taxonomy" id="652676"/>
    <lineage>
        <taxon>unclassified sequences</taxon>
        <taxon>metagenomes</taxon>
        <taxon>ecological metagenomes</taxon>
    </lineage>
</organism>
<dbReference type="Gene3D" id="3.30.470.20">
    <property type="entry name" value="ATP-grasp fold, B domain"/>
    <property type="match status" value="1"/>
</dbReference>
<dbReference type="EC" id="6.3.4.18" evidence="4"/>
<evidence type="ECO:0000256" key="1">
    <source>
        <dbReference type="ARBA" id="ARBA00022741"/>
    </source>
</evidence>
<dbReference type="GO" id="GO:0005524">
    <property type="term" value="F:ATP binding"/>
    <property type="evidence" value="ECO:0007669"/>
    <property type="project" value="UniProtKB-KW"/>
</dbReference>
<protein>
    <submittedName>
        <fullName evidence="4">N5-carboxyaminoimidazole ribonucleotide synthase</fullName>
        <ecNumber evidence="4">6.3.4.18</ecNumber>
    </submittedName>
</protein>
<reference evidence="4" key="1">
    <citation type="submission" date="2018-06" db="EMBL/GenBank/DDBJ databases">
        <authorList>
            <person name="Zhirakovskaya E."/>
        </authorList>
    </citation>
    <scope>NUCLEOTIDE SEQUENCE</scope>
</reference>
<dbReference type="Pfam" id="PF17769">
    <property type="entry name" value="PurK_C"/>
    <property type="match status" value="1"/>
</dbReference>
<dbReference type="SUPFAM" id="SSF56059">
    <property type="entry name" value="Glutathione synthetase ATP-binding domain-like"/>
    <property type="match status" value="1"/>
</dbReference>
<accession>A0A3B0XGI5</accession>
<dbReference type="PANTHER" id="PTHR11609:SF5">
    <property type="entry name" value="PHOSPHORIBOSYLAMINOIMIDAZOLE CARBOXYLASE"/>
    <property type="match status" value="1"/>
</dbReference>
<dbReference type="GO" id="GO:0034028">
    <property type="term" value="F:5-(carboxyamino)imidazole ribonucleotide synthase activity"/>
    <property type="evidence" value="ECO:0007669"/>
    <property type="project" value="UniProtKB-EC"/>
</dbReference>
<evidence type="ECO:0000259" key="3">
    <source>
        <dbReference type="PROSITE" id="PS50975"/>
    </source>
</evidence>
<dbReference type="GO" id="GO:0046872">
    <property type="term" value="F:metal ion binding"/>
    <property type="evidence" value="ECO:0007669"/>
    <property type="project" value="InterPro"/>
</dbReference>